<accession>A0AA88GEL0</accession>
<sequence>MSNFQQGTKLLNKSQHLIKSFHVSPFISLVYKNESGEVQQNKVAFSNISQQFYVCCADDKINIVEYSTGERLYTIQADSNVNCISLSSDDRFLAVSCKSGQVTIYSMKQLKALRTLRVGVASPVIHLAYSPDDTFLAMAHGDGSIDIYLTAGVQEEDTTQQQNFTKLLFTIRKHHQAQIHLMKWIDNLWLASCGLDGVKIVQIGNEEDENRPFKIIAKLHDNRNDIREVILLKQEENDSESRPVFLFTAGYGSLYQFTWASNAFTLSKTIPIKHYVTSLTEIKTTDEKSFTLVGCSPVKKKNNLIRVTIRKPSTQEKQSKKKSDNDLLDDGVKVEYIPEKTIIGLSQLFKLSDSEIFAVTVDSNFAIFKQITKDESNKVNLKKKLGKKEDVTEIASSGLLFEKTGQRLGFNDDVLDMALFTSRNMLAIATNSENVILMNVKDANQDPFEIVGHTEMVLSMDRSKEKDQRYLVTGSKDKTVRVWDVSKYGNTNGDDFVTPVAVGTSHLSGVTAVCVSNHKRKVNDSEDFFVFSASDDGVIKKWQLSNCNLLGTTADCHKKTVSEIAISPDDSLIATASADKTAKVLDANDLSKVVFEFPHKRAVWCVKFSPVDKVLATGCSDNNIRIWSLKTGNCVKVLEGHDTSVLKMQFLNNGSQLISADANGVVRLWVIKTGECIKVFGDAHKDRIWAIAVDHKTNQLITGGEDSVINIWEDNTEEIKEDQRKEVDLSVMQDQELRNLERQGKMKDVLKKAIELDRPKLTYSTIEKLIKTDEKKVLDALILELPKLQLMHLFQYCIDWNSNSKFSQIAQLVLKTMFDLLEPSFVDIAYEKSVDALTLYSQRHLKRISYLEQKSFILEHALNQMNALTPLNNSNVETLKELSTKKRKEMSTNNIDEEKESKKTAKQPLQIKTVEVVDEDVEFSDYDMDGEADDVEDHDDENIKPSQPSQKKVKQ</sequence>
<evidence type="ECO:0000256" key="1">
    <source>
        <dbReference type="ARBA" id="ARBA00004604"/>
    </source>
</evidence>
<dbReference type="GO" id="GO:0006364">
    <property type="term" value="P:rRNA processing"/>
    <property type="evidence" value="ECO:0007669"/>
    <property type="project" value="InterPro"/>
</dbReference>
<dbReference type="AlphaFoldDB" id="A0AA88GEL0"/>
<dbReference type="PROSITE" id="PS00678">
    <property type="entry name" value="WD_REPEATS_1"/>
    <property type="match status" value="1"/>
</dbReference>
<feature type="repeat" description="WD" evidence="5">
    <location>
        <begin position="554"/>
        <end position="595"/>
    </location>
</feature>
<dbReference type="InterPro" id="IPR011047">
    <property type="entry name" value="Quinoprotein_ADH-like_sf"/>
</dbReference>
<dbReference type="PROSITE" id="PS50294">
    <property type="entry name" value="WD_REPEATS_REGION"/>
    <property type="match status" value="4"/>
</dbReference>
<feature type="repeat" description="WD" evidence="5">
    <location>
        <begin position="681"/>
        <end position="722"/>
    </location>
</feature>
<evidence type="ECO:0008006" key="11">
    <source>
        <dbReference type="Google" id="ProtNLM"/>
    </source>
</evidence>
<dbReference type="Pfam" id="PF08625">
    <property type="entry name" value="Utp13"/>
    <property type="match status" value="1"/>
</dbReference>
<dbReference type="GeneID" id="68104078"/>
<dbReference type="CDD" id="cd00200">
    <property type="entry name" value="WD40"/>
    <property type="match status" value="1"/>
</dbReference>
<evidence type="ECO:0000256" key="3">
    <source>
        <dbReference type="ARBA" id="ARBA00022737"/>
    </source>
</evidence>
<dbReference type="InterPro" id="IPR024977">
    <property type="entry name" value="Apc4-like_WD40_dom"/>
</dbReference>
<comment type="caution">
    <text evidence="9">The sequence shown here is derived from an EMBL/GenBank/DDBJ whole genome shotgun (WGS) entry which is preliminary data.</text>
</comment>
<proteinExistence type="predicted"/>
<dbReference type="InterPro" id="IPR015943">
    <property type="entry name" value="WD40/YVTN_repeat-like_dom_sf"/>
</dbReference>
<feature type="compositionally biased region" description="Low complexity" evidence="6">
    <location>
        <begin position="944"/>
        <end position="955"/>
    </location>
</feature>
<dbReference type="RefSeq" id="XP_044543133.1">
    <property type="nucleotide sequence ID" value="XM_044687300.1"/>
</dbReference>
<feature type="domain" description="Anaphase-promoting complex subunit 4-like WD40" evidence="8">
    <location>
        <begin position="68"/>
        <end position="119"/>
    </location>
</feature>
<dbReference type="Pfam" id="PF12894">
    <property type="entry name" value="ANAPC4_WD40"/>
    <property type="match status" value="1"/>
</dbReference>
<evidence type="ECO:0000256" key="4">
    <source>
        <dbReference type="ARBA" id="ARBA00023242"/>
    </source>
</evidence>
<dbReference type="InterPro" id="IPR013934">
    <property type="entry name" value="Utp13_C"/>
</dbReference>
<evidence type="ECO:0000313" key="9">
    <source>
        <dbReference type="EMBL" id="KAG2373959.1"/>
    </source>
</evidence>
<dbReference type="GO" id="GO:0032040">
    <property type="term" value="C:small-subunit processome"/>
    <property type="evidence" value="ECO:0007669"/>
    <property type="project" value="InterPro"/>
</dbReference>
<dbReference type="Proteomes" id="UP000816034">
    <property type="component" value="Unassembled WGS sequence"/>
</dbReference>
<dbReference type="Pfam" id="PF00400">
    <property type="entry name" value="WD40"/>
    <property type="match status" value="6"/>
</dbReference>
<feature type="domain" description="U3 small nucleolar RNA-associated protein 13 C-terminal" evidence="7">
    <location>
        <begin position="734"/>
        <end position="865"/>
    </location>
</feature>
<dbReference type="InterPro" id="IPR001680">
    <property type="entry name" value="WD40_rpt"/>
</dbReference>
<dbReference type="PRINTS" id="PR00320">
    <property type="entry name" value="GPROTEINBRPT"/>
</dbReference>
<feature type="repeat" description="WD" evidence="5">
    <location>
        <begin position="596"/>
        <end position="637"/>
    </location>
</feature>
<dbReference type="PROSITE" id="PS50082">
    <property type="entry name" value="WD_REPEATS_2"/>
    <property type="match status" value="5"/>
</dbReference>
<dbReference type="SUPFAM" id="SSF50998">
    <property type="entry name" value="Quinoprotein alcohol dehydrogenase-like"/>
    <property type="match status" value="1"/>
</dbReference>
<feature type="compositionally biased region" description="Acidic residues" evidence="6">
    <location>
        <begin position="916"/>
        <end position="940"/>
    </location>
</feature>
<keyword evidence="4" id="KW-0539">Nucleus</keyword>
<comment type="subcellular location">
    <subcellularLocation>
        <location evidence="1">Nucleus</location>
        <location evidence="1">Nucleolus</location>
    </subcellularLocation>
</comment>
<protein>
    <recommendedName>
        <fullName evidence="11">Guanine nucleotide-binding protein subunit beta-like protein</fullName>
    </recommendedName>
</protein>
<keyword evidence="3" id="KW-0677">Repeat</keyword>
<evidence type="ECO:0000256" key="5">
    <source>
        <dbReference type="PROSITE-ProRule" id="PRU00221"/>
    </source>
</evidence>
<dbReference type="InterPro" id="IPR019775">
    <property type="entry name" value="WD40_repeat_CS"/>
</dbReference>
<gene>
    <name evidence="9" type="ORF">C9374_011624</name>
</gene>
<reference evidence="9 10" key="1">
    <citation type="journal article" date="2018" name="BMC Genomics">
        <title>The genome of Naegleria lovaniensis, the basis for a comparative approach to unravel pathogenicity factors of the human pathogenic amoeba N. fowleri.</title>
        <authorList>
            <person name="Liechti N."/>
            <person name="Schurch N."/>
            <person name="Bruggmann R."/>
            <person name="Wittwer M."/>
        </authorList>
    </citation>
    <scope>NUCLEOTIDE SEQUENCE [LARGE SCALE GENOMIC DNA]</scope>
    <source>
        <strain evidence="9 10">ATCC 30569</strain>
    </source>
</reference>
<evidence type="ECO:0000256" key="2">
    <source>
        <dbReference type="ARBA" id="ARBA00022574"/>
    </source>
</evidence>
<name>A0AA88GEL0_NAELO</name>
<feature type="region of interest" description="Disordered" evidence="6">
    <location>
        <begin position="883"/>
        <end position="955"/>
    </location>
</feature>
<dbReference type="SMART" id="SM00320">
    <property type="entry name" value="WD40"/>
    <property type="match status" value="9"/>
</dbReference>
<dbReference type="EMBL" id="PYSW02000049">
    <property type="protein sequence ID" value="KAG2373959.1"/>
    <property type="molecule type" value="Genomic_DNA"/>
</dbReference>
<evidence type="ECO:0000256" key="6">
    <source>
        <dbReference type="SAM" id="MobiDB-lite"/>
    </source>
</evidence>
<dbReference type="PANTHER" id="PTHR19854:SF15">
    <property type="entry name" value="TRANSDUCIN BETA-LIKE PROTEIN 3"/>
    <property type="match status" value="1"/>
</dbReference>
<dbReference type="InterPro" id="IPR020472">
    <property type="entry name" value="WD40_PAC1"/>
</dbReference>
<dbReference type="PANTHER" id="PTHR19854">
    <property type="entry name" value="TRANSDUCIN BETA-LIKE 3"/>
    <property type="match status" value="1"/>
</dbReference>
<evidence type="ECO:0000259" key="8">
    <source>
        <dbReference type="Pfam" id="PF12894"/>
    </source>
</evidence>
<feature type="repeat" description="WD" evidence="5">
    <location>
        <begin position="638"/>
        <end position="679"/>
    </location>
</feature>
<evidence type="ECO:0000313" key="10">
    <source>
        <dbReference type="Proteomes" id="UP000816034"/>
    </source>
</evidence>
<feature type="repeat" description="WD" evidence="5">
    <location>
        <begin position="450"/>
        <end position="486"/>
    </location>
</feature>
<keyword evidence="2 5" id="KW-0853">WD repeat</keyword>
<dbReference type="Gene3D" id="2.130.10.10">
    <property type="entry name" value="YVTN repeat-like/Quinoprotein amine dehydrogenase"/>
    <property type="match status" value="3"/>
</dbReference>
<organism evidence="9 10">
    <name type="scientific">Naegleria lovaniensis</name>
    <name type="common">Amoeba</name>
    <dbReference type="NCBI Taxonomy" id="51637"/>
    <lineage>
        <taxon>Eukaryota</taxon>
        <taxon>Discoba</taxon>
        <taxon>Heterolobosea</taxon>
        <taxon>Tetramitia</taxon>
        <taxon>Eutetramitia</taxon>
        <taxon>Vahlkampfiidae</taxon>
        <taxon>Naegleria</taxon>
    </lineage>
</organism>
<keyword evidence="10" id="KW-1185">Reference proteome</keyword>
<evidence type="ECO:0000259" key="7">
    <source>
        <dbReference type="Pfam" id="PF08625"/>
    </source>
</evidence>